<reference evidence="1 2" key="1">
    <citation type="submission" date="2021-03" db="EMBL/GenBank/DDBJ databases">
        <title>Sequencing the genomes of 1000 actinobacteria strains.</title>
        <authorList>
            <person name="Klenk H.-P."/>
        </authorList>
    </citation>
    <scope>NUCLEOTIDE SEQUENCE [LARGE SCALE GENOMIC DNA]</scope>
    <source>
        <strain evidence="1 2">DSM 16005</strain>
    </source>
</reference>
<dbReference type="RefSeq" id="WP_209676705.1">
    <property type="nucleotide sequence ID" value="NZ_JAGIOI010000001.1"/>
</dbReference>
<keyword evidence="2" id="KW-1185">Reference proteome</keyword>
<accession>A0ABS4YRW4</accession>
<evidence type="ECO:0000313" key="2">
    <source>
        <dbReference type="Proteomes" id="UP000711614"/>
    </source>
</evidence>
<dbReference type="SUPFAM" id="SSF53098">
    <property type="entry name" value="Ribonuclease H-like"/>
    <property type="match status" value="1"/>
</dbReference>
<dbReference type="InterPro" id="IPR012337">
    <property type="entry name" value="RNaseH-like_sf"/>
</dbReference>
<sequence>MHHSDADRQYTSIRYTDTLEIEGLIPSIGSVEDAYDNAAAETVMGLFKNEAVAKGSPFRAGALKAETDVIELVVGWVHWYNCETCFSWSGTGWQDSYRPLHTAGVTLGTTDPHGVLLWTCPSTRMVRPVPVRPTTVA</sequence>
<dbReference type="EMBL" id="JAGIOI010000001">
    <property type="protein sequence ID" value="MBP2411531.1"/>
    <property type="molecule type" value="Genomic_DNA"/>
</dbReference>
<proteinExistence type="predicted"/>
<protein>
    <submittedName>
        <fullName evidence="1">Transposase InsO family protein</fullName>
    </submittedName>
</protein>
<evidence type="ECO:0000313" key="1">
    <source>
        <dbReference type="EMBL" id="MBP2411531.1"/>
    </source>
</evidence>
<name>A0ABS4YRW4_9MICC</name>
<dbReference type="Proteomes" id="UP000711614">
    <property type="component" value="Unassembled WGS sequence"/>
</dbReference>
<comment type="caution">
    <text evidence="1">The sequence shown here is derived from an EMBL/GenBank/DDBJ whole genome shotgun (WGS) entry which is preliminary data.</text>
</comment>
<organism evidence="1 2">
    <name type="scientific">Arthrobacter stackebrandtii</name>
    <dbReference type="NCBI Taxonomy" id="272161"/>
    <lineage>
        <taxon>Bacteria</taxon>
        <taxon>Bacillati</taxon>
        <taxon>Actinomycetota</taxon>
        <taxon>Actinomycetes</taxon>
        <taxon>Micrococcales</taxon>
        <taxon>Micrococcaceae</taxon>
        <taxon>Arthrobacter</taxon>
    </lineage>
</organism>
<gene>
    <name evidence="1" type="ORF">JOF48_000330</name>
</gene>